<dbReference type="RefSeq" id="WP_176734970.1">
    <property type="nucleotide sequence ID" value="NZ_FMCT01000012.1"/>
</dbReference>
<name>A0A1C5AA12_9ACTN</name>
<evidence type="ECO:0000256" key="1">
    <source>
        <dbReference type="SAM" id="Coils"/>
    </source>
</evidence>
<dbReference type="InterPro" id="IPR035069">
    <property type="entry name" value="TTHA1013/TTHA0281-like"/>
</dbReference>
<evidence type="ECO:0000256" key="2">
    <source>
        <dbReference type="SAM" id="MobiDB-lite"/>
    </source>
</evidence>
<evidence type="ECO:0000313" key="4">
    <source>
        <dbReference type="Proteomes" id="UP000183585"/>
    </source>
</evidence>
<proteinExistence type="predicted"/>
<keyword evidence="4" id="KW-1185">Reference proteome</keyword>
<protein>
    <recommendedName>
        <fullName evidence="5">Type II toxin-antitoxin system HicB family antitoxin</fullName>
    </recommendedName>
</protein>
<gene>
    <name evidence="3" type="ORF">GA0070563_11221</name>
</gene>
<sequence>MSTKTYKVIVTREENAWLADVPELDGTHTYARSLPALDQSVREVIAMVEDLPDGAESGLRISYEYHTGNPALDEAAAQLRALRDRVRLDEQRIAQQTAELAKEMVSRHALSVRDAAALIGVAPQRISQVAPRKSTLAGVRLRRARDIPSGSISAAKTPTSAVKVAKNPKSSANLEVPRESGRRR</sequence>
<feature type="compositionally biased region" description="Polar residues" evidence="2">
    <location>
        <begin position="150"/>
        <end position="160"/>
    </location>
</feature>
<evidence type="ECO:0000313" key="3">
    <source>
        <dbReference type="EMBL" id="SCF41966.1"/>
    </source>
</evidence>
<feature type="region of interest" description="Disordered" evidence="2">
    <location>
        <begin position="147"/>
        <end position="184"/>
    </location>
</feature>
<keyword evidence="1" id="KW-0175">Coiled coil</keyword>
<dbReference type="Gene3D" id="3.30.160.250">
    <property type="match status" value="1"/>
</dbReference>
<organism evidence="3 4">
    <name type="scientific">Micromonospora carbonacea</name>
    <dbReference type="NCBI Taxonomy" id="47853"/>
    <lineage>
        <taxon>Bacteria</taxon>
        <taxon>Bacillati</taxon>
        <taxon>Actinomycetota</taxon>
        <taxon>Actinomycetes</taxon>
        <taxon>Micromonosporales</taxon>
        <taxon>Micromonosporaceae</taxon>
        <taxon>Micromonospora</taxon>
    </lineage>
</organism>
<dbReference type="SUPFAM" id="SSF143100">
    <property type="entry name" value="TTHA1013/TTHA0281-like"/>
    <property type="match status" value="1"/>
</dbReference>
<dbReference type="AlphaFoldDB" id="A0A1C5AA12"/>
<evidence type="ECO:0008006" key="5">
    <source>
        <dbReference type="Google" id="ProtNLM"/>
    </source>
</evidence>
<dbReference type="Proteomes" id="UP000183585">
    <property type="component" value="Unassembled WGS sequence"/>
</dbReference>
<feature type="coiled-coil region" evidence="1">
    <location>
        <begin position="72"/>
        <end position="99"/>
    </location>
</feature>
<dbReference type="EMBL" id="FMCT01000012">
    <property type="protein sequence ID" value="SCF41966.1"/>
    <property type="molecule type" value="Genomic_DNA"/>
</dbReference>
<accession>A0A1C5AA12</accession>
<reference evidence="4" key="1">
    <citation type="submission" date="2016-06" db="EMBL/GenBank/DDBJ databases">
        <authorList>
            <person name="Varghese N."/>
            <person name="Submissions Spin"/>
        </authorList>
    </citation>
    <scope>NUCLEOTIDE SEQUENCE [LARGE SCALE GENOMIC DNA]</scope>
    <source>
        <strain evidence="4">DSM 43168</strain>
    </source>
</reference>